<comment type="pathway">
    <text evidence="18">Nucleotide-sugar biosynthesis; UDP-N-acetyl-alpha-D-glucosamine biosynthesis; N-acetyl-alpha-D-glucosamine 1-phosphate from alpha-D-glucosamine 6-phosphate (route II): step 2/2.</text>
</comment>
<evidence type="ECO:0000256" key="17">
    <source>
        <dbReference type="ARBA" id="ARBA00049628"/>
    </source>
</evidence>
<feature type="binding site" evidence="18">
    <location>
        <position position="363"/>
    </location>
    <ligand>
        <name>UDP-N-acetyl-alpha-D-glucosamine</name>
        <dbReference type="ChEBI" id="CHEBI:57705"/>
    </ligand>
</feature>
<keyword evidence="6 18" id="KW-0548">Nucleotidyltransferase</keyword>
<keyword evidence="13 18" id="KW-0012">Acyltransferase</keyword>
<comment type="similarity">
    <text evidence="2 18">In the C-terminal section; belongs to the transferase hexapeptide repeat family.</text>
</comment>
<evidence type="ECO:0000256" key="11">
    <source>
        <dbReference type="ARBA" id="ARBA00022984"/>
    </source>
</evidence>
<keyword evidence="7 18" id="KW-0479">Metal-binding</keyword>
<dbReference type="GO" id="GO:0003977">
    <property type="term" value="F:UDP-N-acetylglucosamine diphosphorylase activity"/>
    <property type="evidence" value="ECO:0007669"/>
    <property type="project" value="UniProtKB-EC"/>
</dbReference>
<comment type="subunit">
    <text evidence="18">Homotrimer.</text>
</comment>
<evidence type="ECO:0000256" key="15">
    <source>
        <dbReference type="ARBA" id="ARBA00048247"/>
    </source>
</evidence>
<dbReference type="EC" id="2.7.7.23" evidence="18"/>
<dbReference type="EC" id="2.3.1.157" evidence="18"/>
<evidence type="ECO:0000256" key="2">
    <source>
        <dbReference type="ARBA" id="ARBA00007707"/>
    </source>
</evidence>
<evidence type="ECO:0000256" key="12">
    <source>
        <dbReference type="ARBA" id="ARBA00023268"/>
    </source>
</evidence>
<evidence type="ECO:0000313" key="21">
    <source>
        <dbReference type="Proteomes" id="UP001274321"/>
    </source>
</evidence>
<keyword evidence="8 18" id="KW-0677">Repeat</keyword>
<dbReference type="InterPro" id="IPR029044">
    <property type="entry name" value="Nucleotide-diphossugar_trans"/>
</dbReference>
<feature type="binding site" evidence="18">
    <location>
        <position position="108"/>
    </location>
    <ligand>
        <name>Mg(2+)</name>
        <dbReference type="ChEBI" id="CHEBI:18420"/>
    </ligand>
</feature>
<dbReference type="InterPro" id="IPR005882">
    <property type="entry name" value="Bifunctional_GlmU"/>
</dbReference>
<feature type="active site" description="Proton acceptor" evidence="18">
    <location>
        <position position="349"/>
    </location>
</feature>
<sequence>MAQRTCLTIVLAAGEGTRMRSSLPKVLHRAAGRTLLGHALASAEGAGAERLAVIVGPGREDVAAEAQAARPDAQVFTQTERLGTAHAVLAAREALGSPADDVLILFADTPLIRSSTLSRMRDELAARADIAVLGFRAADPTGYGRLIVQNGSLAAIREEKDASADERAIDLCNAGLMAMAGKHALSLLDEVGNANAKGEYYLTDVVEIARARGLKAVVLEAPEAEVQGVNTRAQLASAEAAFQQRLRAAALEAGVTLIAPETVFFSSDTVLQPDVLVEPNVVFGPGVHVESGAVIHAFSHLEGAHVGSGVSIGPFARLRPGASLAEGVRIGNFVEIKNAVLDAGVKVNHLAYVGDSHVGENANIGAGAITCNYDGVNKHRTEIGAGAFIGVNSALVAPVTIGEGAYVATGSIITENVPADALAVARSRQTVKPGWAEERRKTVTKTKRD</sequence>
<dbReference type="InterPro" id="IPR038009">
    <property type="entry name" value="GlmU_C_LbH"/>
</dbReference>
<evidence type="ECO:0000256" key="9">
    <source>
        <dbReference type="ARBA" id="ARBA00022842"/>
    </source>
</evidence>
<keyword evidence="11 18" id="KW-0573">Peptidoglycan synthesis</keyword>
<evidence type="ECO:0000256" key="8">
    <source>
        <dbReference type="ARBA" id="ARBA00022737"/>
    </source>
</evidence>
<dbReference type="SUPFAM" id="SSF51161">
    <property type="entry name" value="Trimeric LpxA-like enzymes"/>
    <property type="match status" value="1"/>
</dbReference>
<dbReference type="InterPro" id="IPR001451">
    <property type="entry name" value="Hexapep"/>
</dbReference>
<evidence type="ECO:0000256" key="4">
    <source>
        <dbReference type="ARBA" id="ARBA00022490"/>
    </source>
</evidence>
<organism evidence="20 21">
    <name type="scientific">Terrihabitans rhizophilus</name>
    <dbReference type="NCBI Taxonomy" id="3092662"/>
    <lineage>
        <taxon>Bacteria</taxon>
        <taxon>Pseudomonadati</taxon>
        <taxon>Pseudomonadota</taxon>
        <taxon>Alphaproteobacteria</taxon>
        <taxon>Hyphomicrobiales</taxon>
        <taxon>Terrihabitans</taxon>
    </lineage>
</organism>
<dbReference type="CDD" id="cd03353">
    <property type="entry name" value="LbH_GlmU_C"/>
    <property type="match status" value="1"/>
</dbReference>
<comment type="cofactor">
    <cofactor evidence="18">
        <name>Mg(2+)</name>
        <dbReference type="ChEBI" id="CHEBI:18420"/>
    </cofactor>
    <text evidence="18">Binds 1 Mg(2+) ion per subunit.</text>
</comment>
<dbReference type="InterPro" id="IPR011004">
    <property type="entry name" value="Trimer_LpxA-like_sf"/>
</dbReference>
<dbReference type="InterPro" id="IPR025877">
    <property type="entry name" value="MobA-like_NTP_Trfase"/>
</dbReference>
<dbReference type="PANTHER" id="PTHR43584:SF3">
    <property type="entry name" value="BIFUNCTIONAL PROTEIN GLMU"/>
    <property type="match status" value="1"/>
</dbReference>
<keyword evidence="10 18" id="KW-0133">Cell shape</keyword>
<dbReference type="Pfam" id="PF00132">
    <property type="entry name" value="Hexapep"/>
    <property type="match status" value="1"/>
</dbReference>
<feature type="region of interest" description="Pyrophosphorylase" evidence="18">
    <location>
        <begin position="1"/>
        <end position="232"/>
    </location>
</feature>
<evidence type="ECO:0000256" key="13">
    <source>
        <dbReference type="ARBA" id="ARBA00023315"/>
    </source>
</evidence>
<evidence type="ECO:0000256" key="5">
    <source>
        <dbReference type="ARBA" id="ARBA00022679"/>
    </source>
</evidence>
<dbReference type="CDD" id="cd02540">
    <property type="entry name" value="GT2_GlmU_N_bac"/>
    <property type="match status" value="1"/>
</dbReference>
<feature type="binding site" evidence="18">
    <location>
        <position position="426"/>
    </location>
    <ligand>
        <name>acetyl-CoA</name>
        <dbReference type="ChEBI" id="CHEBI:57288"/>
    </ligand>
</feature>
<proteinExistence type="inferred from homology"/>
<keyword evidence="5 18" id="KW-0808">Transferase</keyword>
<dbReference type="PANTHER" id="PTHR43584">
    <property type="entry name" value="NUCLEOTIDYL TRANSFERASE"/>
    <property type="match status" value="1"/>
</dbReference>
<evidence type="ECO:0000256" key="7">
    <source>
        <dbReference type="ARBA" id="ARBA00022723"/>
    </source>
</evidence>
<accession>A0ABU4RKF4</accession>
<evidence type="ECO:0000256" key="1">
    <source>
        <dbReference type="ARBA" id="ARBA00004496"/>
    </source>
</evidence>
<feature type="binding site" evidence="18">
    <location>
        <begin position="11"/>
        <end position="14"/>
    </location>
    <ligand>
        <name>UDP-N-acetyl-alpha-D-glucosamine</name>
        <dbReference type="ChEBI" id="CHEBI:57705"/>
    </ligand>
</feature>
<comment type="function">
    <text evidence="17 18">Catalyzes the last two sequential reactions in the de novo biosynthetic pathway for UDP-N-acetylglucosamine (UDP-GlcNAc). The C-terminal domain catalyzes the transfer of acetyl group from acetyl coenzyme A to glucosamine-1-phosphate (GlcN-1-P) to produce N-acetylglucosamine-1-phosphate (GlcNAc-1-P), which is converted into UDP-GlcNAc by the transfer of uridine 5-monophosphate (from uridine 5-triphosphate), a reaction catalyzed by the N-terminal domain.</text>
</comment>
<dbReference type="Proteomes" id="UP001274321">
    <property type="component" value="Unassembled WGS sequence"/>
</dbReference>
<protein>
    <recommendedName>
        <fullName evidence="18">Bifunctional protein GlmU</fullName>
    </recommendedName>
    <domain>
        <recommendedName>
            <fullName evidence="18">UDP-N-acetylglucosamine pyrophosphorylase</fullName>
            <ecNumber evidence="18">2.7.7.23</ecNumber>
        </recommendedName>
        <alternativeName>
            <fullName evidence="18">N-acetylglucosamine-1-phosphate uridyltransferase</fullName>
        </alternativeName>
    </domain>
    <domain>
        <recommendedName>
            <fullName evidence="18">Glucosamine-1-phosphate N-acetyltransferase</fullName>
            <ecNumber evidence="18">2.3.1.157</ecNumber>
        </recommendedName>
    </domain>
</protein>
<keyword evidence="4 18" id="KW-0963">Cytoplasm</keyword>
<dbReference type="InterPro" id="IPR050065">
    <property type="entry name" value="GlmU-like"/>
</dbReference>
<feature type="region of interest" description="N-acetyltransferase" evidence="18">
    <location>
        <begin position="254"/>
        <end position="449"/>
    </location>
</feature>
<evidence type="ECO:0000256" key="16">
    <source>
        <dbReference type="ARBA" id="ARBA00048493"/>
    </source>
</evidence>
<dbReference type="HAMAP" id="MF_01631">
    <property type="entry name" value="GlmU"/>
    <property type="match status" value="1"/>
</dbReference>
<comment type="pathway">
    <text evidence="18">Nucleotide-sugar biosynthesis; UDP-N-acetyl-alpha-D-glucosamine biosynthesis; UDP-N-acetyl-alpha-D-glucosamine from N-acetyl-alpha-D-glucosamine 1-phosphate: step 1/1.</text>
</comment>
<dbReference type="Gene3D" id="3.90.550.10">
    <property type="entry name" value="Spore Coat Polysaccharide Biosynthesis Protein SpsA, Chain A"/>
    <property type="match status" value="1"/>
</dbReference>
<dbReference type="Pfam" id="PF12804">
    <property type="entry name" value="NTP_transf_3"/>
    <property type="match status" value="1"/>
</dbReference>
<feature type="binding site" evidence="18">
    <location>
        <position position="337"/>
    </location>
    <ligand>
        <name>UDP-N-acetyl-alpha-D-glucosamine</name>
        <dbReference type="ChEBI" id="CHEBI:57705"/>
    </ligand>
</feature>
<evidence type="ECO:0000313" key="20">
    <source>
        <dbReference type="EMBL" id="MDX6805328.1"/>
    </source>
</evidence>
<dbReference type="NCBIfam" id="NF010933">
    <property type="entry name" value="PRK14353.1"/>
    <property type="match status" value="1"/>
</dbReference>
<feature type="binding site" evidence="18">
    <location>
        <position position="25"/>
    </location>
    <ligand>
        <name>UDP-N-acetyl-alpha-D-glucosamine</name>
        <dbReference type="ChEBI" id="CHEBI:57705"/>
    </ligand>
</feature>
<feature type="region of interest" description="Linker" evidence="18">
    <location>
        <begin position="233"/>
        <end position="253"/>
    </location>
</feature>
<feature type="binding site" evidence="18">
    <location>
        <position position="230"/>
    </location>
    <ligand>
        <name>UDP-N-acetyl-alpha-D-glucosamine</name>
        <dbReference type="ChEBI" id="CHEBI:57705"/>
    </ligand>
</feature>
<dbReference type="NCBIfam" id="TIGR01173">
    <property type="entry name" value="glmU"/>
    <property type="match status" value="1"/>
</dbReference>
<comment type="caution">
    <text evidence="20">The sequence shown here is derived from an EMBL/GenBank/DDBJ whole genome shotgun (WGS) entry which is preliminary data.</text>
</comment>
<keyword evidence="21" id="KW-1185">Reference proteome</keyword>
<feature type="binding site" evidence="18">
    <location>
        <position position="352"/>
    </location>
    <ligand>
        <name>UDP-N-acetyl-alpha-D-glucosamine</name>
        <dbReference type="ChEBI" id="CHEBI:57705"/>
    </ligand>
</feature>
<feature type="binding site" evidence="18">
    <location>
        <position position="158"/>
    </location>
    <ligand>
        <name>UDP-N-acetyl-alpha-D-glucosamine</name>
        <dbReference type="ChEBI" id="CHEBI:57705"/>
    </ligand>
</feature>
<dbReference type="InterPro" id="IPR018357">
    <property type="entry name" value="Hexapep_transf_CS"/>
</dbReference>
<feature type="binding site" evidence="18">
    <location>
        <position position="366"/>
    </location>
    <ligand>
        <name>acetyl-CoA</name>
        <dbReference type="ChEBI" id="CHEBI:57288"/>
    </ligand>
</feature>
<feature type="binding site" evidence="18">
    <location>
        <position position="78"/>
    </location>
    <ligand>
        <name>UDP-N-acetyl-alpha-D-glucosamine</name>
        <dbReference type="ChEBI" id="CHEBI:57705"/>
    </ligand>
</feature>
<keyword evidence="9 18" id="KW-0460">Magnesium</keyword>
<feature type="domain" description="MobA-like NTP transferase" evidence="19">
    <location>
        <begin position="9"/>
        <end position="143"/>
    </location>
</feature>
<comment type="similarity">
    <text evidence="3 18">In the N-terminal section; belongs to the N-acetylglucosamine-1-phosphate uridyltransferase family.</text>
</comment>
<feature type="binding site" evidence="18">
    <location>
        <position position="319"/>
    </location>
    <ligand>
        <name>UDP-N-acetyl-alpha-D-glucosamine</name>
        <dbReference type="ChEBI" id="CHEBI:57705"/>
    </ligand>
</feature>
<dbReference type="EMBL" id="JAXAFJ010000002">
    <property type="protein sequence ID" value="MDX6805328.1"/>
    <property type="molecule type" value="Genomic_DNA"/>
</dbReference>
<evidence type="ECO:0000256" key="14">
    <source>
        <dbReference type="ARBA" id="ARBA00023316"/>
    </source>
</evidence>
<reference evidence="20 21" key="1">
    <citation type="submission" date="2023-11" db="EMBL/GenBank/DDBJ databases">
        <authorList>
            <person name="Bao R."/>
        </authorList>
    </citation>
    <scope>NUCLEOTIDE SEQUENCE [LARGE SCALE GENOMIC DNA]</scope>
    <source>
        <strain evidence="20 21">PJ23</strain>
    </source>
</reference>
<dbReference type="Gene3D" id="2.160.10.10">
    <property type="entry name" value="Hexapeptide repeat proteins"/>
    <property type="match status" value="1"/>
</dbReference>
<comment type="catalytic activity">
    <reaction evidence="15 18">
        <text>alpha-D-glucosamine 1-phosphate + acetyl-CoA = N-acetyl-alpha-D-glucosamine 1-phosphate + CoA + H(+)</text>
        <dbReference type="Rhea" id="RHEA:13725"/>
        <dbReference type="ChEBI" id="CHEBI:15378"/>
        <dbReference type="ChEBI" id="CHEBI:57287"/>
        <dbReference type="ChEBI" id="CHEBI:57288"/>
        <dbReference type="ChEBI" id="CHEBI:57776"/>
        <dbReference type="ChEBI" id="CHEBI:58516"/>
        <dbReference type="EC" id="2.3.1.157"/>
    </reaction>
</comment>
<evidence type="ECO:0000259" key="19">
    <source>
        <dbReference type="Pfam" id="PF12804"/>
    </source>
</evidence>
<dbReference type="SUPFAM" id="SSF53448">
    <property type="entry name" value="Nucleotide-diphospho-sugar transferases"/>
    <property type="match status" value="1"/>
</dbReference>
<feature type="binding site" evidence="18">
    <location>
        <position position="409"/>
    </location>
    <ligand>
        <name>acetyl-CoA</name>
        <dbReference type="ChEBI" id="CHEBI:57288"/>
    </ligand>
</feature>
<feature type="binding site" evidence="18">
    <location>
        <begin position="83"/>
        <end position="84"/>
    </location>
    <ligand>
        <name>UDP-N-acetyl-alpha-D-glucosamine</name>
        <dbReference type="ChEBI" id="CHEBI:57705"/>
    </ligand>
</feature>
<comment type="pathway">
    <text evidence="18">Bacterial outer membrane biogenesis; LPS lipid A biosynthesis.</text>
</comment>
<evidence type="ECO:0000256" key="3">
    <source>
        <dbReference type="ARBA" id="ARBA00007947"/>
    </source>
</evidence>
<evidence type="ECO:0000256" key="18">
    <source>
        <dbReference type="HAMAP-Rule" id="MF_01631"/>
    </source>
</evidence>
<dbReference type="PROSITE" id="PS00101">
    <property type="entry name" value="HEXAPEP_TRANSFERASES"/>
    <property type="match status" value="2"/>
</dbReference>
<feature type="binding site" evidence="18">
    <location>
        <position position="173"/>
    </location>
    <ligand>
        <name>UDP-N-acetyl-alpha-D-glucosamine</name>
        <dbReference type="ChEBI" id="CHEBI:57705"/>
    </ligand>
</feature>
<dbReference type="RefSeq" id="WP_319843447.1">
    <property type="nucleotide sequence ID" value="NZ_JAXAFJ010000002.1"/>
</dbReference>
<gene>
    <name evidence="18 20" type="primary">glmU</name>
    <name evidence="20" type="ORF">SCD90_04560</name>
</gene>
<comment type="catalytic activity">
    <reaction evidence="16 18">
        <text>N-acetyl-alpha-D-glucosamine 1-phosphate + UTP + H(+) = UDP-N-acetyl-alpha-D-glucosamine + diphosphate</text>
        <dbReference type="Rhea" id="RHEA:13509"/>
        <dbReference type="ChEBI" id="CHEBI:15378"/>
        <dbReference type="ChEBI" id="CHEBI:33019"/>
        <dbReference type="ChEBI" id="CHEBI:46398"/>
        <dbReference type="ChEBI" id="CHEBI:57705"/>
        <dbReference type="ChEBI" id="CHEBI:57776"/>
        <dbReference type="EC" id="2.7.7.23"/>
    </reaction>
</comment>
<feature type="binding site" evidence="18">
    <location>
        <position position="230"/>
    </location>
    <ligand>
        <name>Mg(2+)</name>
        <dbReference type="ChEBI" id="CHEBI:18420"/>
    </ligand>
</feature>
<keyword evidence="12 18" id="KW-0511">Multifunctional enzyme</keyword>
<evidence type="ECO:0000256" key="10">
    <source>
        <dbReference type="ARBA" id="ARBA00022960"/>
    </source>
</evidence>
<comment type="caution">
    <text evidence="18">Lacks conserved residue(s) required for the propagation of feature annotation.</text>
</comment>
<evidence type="ECO:0000256" key="6">
    <source>
        <dbReference type="ARBA" id="ARBA00022695"/>
    </source>
</evidence>
<comment type="subcellular location">
    <subcellularLocation>
        <location evidence="1 18">Cytoplasm</location>
    </subcellularLocation>
</comment>
<feature type="binding site" evidence="18">
    <location>
        <begin position="372"/>
        <end position="373"/>
    </location>
    <ligand>
        <name>acetyl-CoA</name>
        <dbReference type="ChEBI" id="CHEBI:57288"/>
    </ligand>
</feature>
<name>A0ABU4RKF4_9HYPH</name>
<keyword evidence="14 18" id="KW-0961">Cell wall biogenesis/degradation</keyword>
<feature type="binding site" evidence="18">
    <location>
        <position position="144"/>
    </location>
    <ligand>
        <name>UDP-N-acetyl-alpha-D-glucosamine</name>
        <dbReference type="ChEBI" id="CHEBI:57705"/>
    </ligand>
</feature>